<evidence type="ECO:0000256" key="1">
    <source>
        <dbReference type="ARBA" id="ARBA00023002"/>
    </source>
</evidence>
<dbReference type="SUPFAM" id="SSF51971">
    <property type="entry name" value="Nucleotide-binding domain"/>
    <property type="match status" value="1"/>
</dbReference>
<gene>
    <name evidence="3" type="ORF">SAMN02927937_01427</name>
</gene>
<dbReference type="GO" id="GO:0005737">
    <property type="term" value="C:cytoplasm"/>
    <property type="evidence" value="ECO:0007669"/>
    <property type="project" value="TreeGrafter"/>
</dbReference>
<reference evidence="3 4" key="1">
    <citation type="submission" date="2016-10" db="EMBL/GenBank/DDBJ databases">
        <authorList>
            <person name="de Groot N.N."/>
        </authorList>
    </citation>
    <scope>NUCLEOTIDE SEQUENCE [LARGE SCALE GENOMIC DNA]</scope>
    <source>
        <strain evidence="3 4">CGMCC 1.10825</strain>
    </source>
</reference>
<protein>
    <submittedName>
        <fullName evidence="3">Glycine/D-amino acid oxidase</fullName>
    </submittedName>
</protein>
<dbReference type="Pfam" id="PF01266">
    <property type="entry name" value="DAO"/>
    <property type="match status" value="1"/>
</dbReference>
<dbReference type="GO" id="GO:0016491">
    <property type="term" value="F:oxidoreductase activity"/>
    <property type="evidence" value="ECO:0007669"/>
    <property type="project" value="UniProtKB-KW"/>
</dbReference>
<dbReference type="Proteomes" id="UP000199634">
    <property type="component" value="Unassembled WGS sequence"/>
</dbReference>
<dbReference type="InterPro" id="IPR006076">
    <property type="entry name" value="FAD-dep_OxRdtase"/>
</dbReference>
<dbReference type="EMBL" id="FNXE01000017">
    <property type="protein sequence ID" value="SEH78777.1"/>
    <property type="molecule type" value="Genomic_DNA"/>
</dbReference>
<keyword evidence="1" id="KW-0560">Oxidoreductase</keyword>
<feature type="domain" description="FAD dependent oxidoreductase" evidence="2">
    <location>
        <begin position="4"/>
        <end position="326"/>
    </location>
</feature>
<dbReference type="SUPFAM" id="SSF54373">
    <property type="entry name" value="FAD-linked reductases, C-terminal domain"/>
    <property type="match status" value="1"/>
</dbReference>
<dbReference type="PANTHER" id="PTHR13847">
    <property type="entry name" value="SARCOSINE DEHYDROGENASE-RELATED"/>
    <property type="match status" value="1"/>
</dbReference>
<sequence>MKVDYIIVGAGLAGLSMAHLCRRYCKTFVLLDDDKRTSSKVAGGMFNPVVLKRFTSIWESQAQLDFAEVFYPETERLVNETFYHRLPIYRKFASIEEQNNWFLACDHPLTTAYLNPQLKTEKIPHIKSEYFFGEVYNTGYLDVKKFVQSYQNYLFQNHLLIKEHFDFNVLHIEKEQVLYNHIRAKQIVFAEGFSMQNNPFFNYLPLDGTKGELLYVKIPDLKLKSIVKATVFIIPVGNDIYKVGATYNWQDKTDDRTTEARSELIAGLEALIDCDYEIIDHVAGVRPTVKDRRPLVGSHYKHQNVYILNGLGTRGVLLGPYLADKLIQNIENNVPLDANINVARYYKKLQLIK</sequence>
<dbReference type="InterPro" id="IPR036188">
    <property type="entry name" value="FAD/NAD-bd_sf"/>
</dbReference>
<evidence type="ECO:0000313" key="3">
    <source>
        <dbReference type="EMBL" id="SEH78777.1"/>
    </source>
</evidence>
<dbReference type="RefSeq" id="WP_091098130.1">
    <property type="nucleotide sequence ID" value="NZ_FNXE01000017.1"/>
</dbReference>
<dbReference type="Gene3D" id="3.30.9.10">
    <property type="entry name" value="D-Amino Acid Oxidase, subunit A, domain 2"/>
    <property type="match status" value="1"/>
</dbReference>
<proteinExistence type="predicted"/>
<dbReference type="OrthoDB" id="214253at2"/>
<accession>A0A1H6KSG1</accession>
<organism evidence="3 4">
    <name type="scientific">Paenimyroides marinum</name>
    <dbReference type="NCBI Taxonomy" id="1159016"/>
    <lineage>
        <taxon>Bacteria</taxon>
        <taxon>Pseudomonadati</taxon>
        <taxon>Bacteroidota</taxon>
        <taxon>Flavobacteriia</taxon>
        <taxon>Flavobacteriales</taxon>
        <taxon>Flavobacteriaceae</taxon>
        <taxon>Paenimyroides</taxon>
    </lineage>
</organism>
<dbReference type="Gene3D" id="3.50.50.60">
    <property type="entry name" value="FAD/NAD(P)-binding domain"/>
    <property type="match status" value="1"/>
</dbReference>
<name>A0A1H6KSG1_9FLAO</name>
<dbReference type="AlphaFoldDB" id="A0A1H6KSG1"/>
<evidence type="ECO:0000313" key="4">
    <source>
        <dbReference type="Proteomes" id="UP000199634"/>
    </source>
</evidence>
<keyword evidence="4" id="KW-1185">Reference proteome</keyword>
<dbReference type="STRING" id="1159016.SAMN02927937_01427"/>
<evidence type="ECO:0000259" key="2">
    <source>
        <dbReference type="Pfam" id="PF01266"/>
    </source>
</evidence>
<dbReference type="PANTHER" id="PTHR13847:SF289">
    <property type="entry name" value="GLYCINE OXIDASE"/>
    <property type="match status" value="1"/>
</dbReference>